<organism evidence="8 9">
    <name type="scientific">Mytilus edulis</name>
    <name type="common">Blue mussel</name>
    <dbReference type="NCBI Taxonomy" id="6550"/>
    <lineage>
        <taxon>Eukaryota</taxon>
        <taxon>Metazoa</taxon>
        <taxon>Spiralia</taxon>
        <taxon>Lophotrochozoa</taxon>
        <taxon>Mollusca</taxon>
        <taxon>Bivalvia</taxon>
        <taxon>Autobranchia</taxon>
        <taxon>Pteriomorphia</taxon>
        <taxon>Mytilida</taxon>
        <taxon>Mytiloidea</taxon>
        <taxon>Mytilidae</taxon>
        <taxon>Mytilinae</taxon>
        <taxon>Mytilus</taxon>
    </lineage>
</organism>
<comment type="caution">
    <text evidence="8">The sequence shown here is derived from an EMBL/GenBank/DDBJ whole genome shotgun (WGS) entry which is preliminary data.</text>
</comment>
<keyword evidence="3" id="KW-0964">Secreted</keyword>
<evidence type="ECO:0000256" key="6">
    <source>
        <dbReference type="SAM" id="Phobius"/>
    </source>
</evidence>
<accession>A0A8S3S182</accession>
<evidence type="ECO:0000256" key="2">
    <source>
        <dbReference type="ARBA" id="ARBA00004613"/>
    </source>
</evidence>
<keyword evidence="6" id="KW-1133">Transmembrane helix</keyword>
<comment type="subcellular location">
    <subcellularLocation>
        <location evidence="1">Membrane</location>
    </subcellularLocation>
    <subcellularLocation>
        <location evidence="2">Secreted</location>
    </subcellularLocation>
</comment>
<protein>
    <recommendedName>
        <fullName evidence="7">MACPF domain-containing protein</fullName>
    </recommendedName>
</protein>
<dbReference type="PROSITE" id="PS51257">
    <property type="entry name" value="PROKAR_LIPOPROTEIN"/>
    <property type="match status" value="1"/>
</dbReference>
<dbReference type="InterPro" id="IPR020863">
    <property type="entry name" value="MACPF_CS"/>
</dbReference>
<dbReference type="GO" id="GO:0016020">
    <property type="term" value="C:membrane"/>
    <property type="evidence" value="ECO:0007669"/>
    <property type="project" value="UniProtKB-SubCell"/>
</dbReference>
<keyword evidence="6" id="KW-0812">Transmembrane</keyword>
<evidence type="ECO:0000256" key="3">
    <source>
        <dbReference type="ARBA" id="ARBA00022525"/>
    </source>
</evidence>
<name>A0A8S3S182_MYTED</name>
<dbReference type="Pfam" id="PF01823">
    <property type="entry name" value="MACPF"/>
    <property type="match status" value="1"/>
</dbReference>
<evidence type="ECO:0000256" key="1">
    <source>
        <dbReference type="ARBA" id="ARBA00004370"/>
    </source>
</evidence>
<dbReference type="InterPro" id="IPR020864">
    <property type="entry name" value="MACPF"/>
</dbReference>
<evidence type="ECO:0000259" key="7">
    <source>
        <dbReference type="PROSITE" id="PS51412"/>
    </source>
</evidence>
<keyword evidence="4 6" id="KW-0472">Membrane</keyword>
<keyword evidence="5" id="KW-1015">Disulfide bond</keyword>
<gene>
    <name evidence="8" type="ORF">MEDL_26293</name>
</gene>
<proteinExistence type="predicted"/>
<dbReference type="OrthoDB" id="6153340at2759"/>
<sequence>MSKNQLSSLAIKVIIGLLLVGFACLALMSTLRFNQLSENPKHQEFIVNRDTKRTSRSQVTDIQKGQAYENLTLNLHVETTEKPTVTAVEKNIQTEKASNLNINVDYNQDRQTSDCRYNIPNGVVVVPDVSCVTSFSSTTIQNKYELSKALAVSASANAGGYGASFSASAGYKESSSELESGEVVKILSTAKCNSYFSKLLEDNIPRFTESFITWINRLNNSESNAIYIDFYNRYGTHYLTYTTFGARFTYEHTMKSKDFQTKQEQGLNVAVQASYSGIYSVGAGFNMDSSQKEAASEFSKSVTTETITVGAPPPANGDTMTWASTVKESPVPMGYKLRSIIDLFTDEYMKTLMLTTNILQKN</sequence>
<feature type="domain" description="MACPF" evidence="7">
    <location>
        <begin position="52"/>
        <end position="362"/>
    </location>
</feature>
<reference evidence="8" key="1">
    <citation type="submission" date="2021-03" db="EMBL/GenBank/DDBJ databases">
        <authorList>
            <person name="Bekaert M."/>
        </authorList>
    </citation>
    <scope>NUCLEOTIDE SEQUENCE</scope>
</reference>
<dbReference type="AlphaFoldDB" id="A0A8S3S182"/>
<dbReference type="GO" id="GO:0005576">
    <property type="term" value="C:extracellular region"/>
    <property type="evidence" value="ECO:0007669"/>
    <property type="project" value="UniProtKB-SubCell"/>
</dbReference>
<evidence type="ECO:0000256" key="5">
    <source>
        <dbReference type="ARBA" id="ARBA00023157"/>
    </source>
</evidence>
<dbReference type="PROSITE" id="PS51412">
    <property type="entry name" value="MACPF_2"/>
    <property type="match status" value="1"/>
</dbReference>
<feature type="transmembrane region" description="Helical" evidence="6">
    <location>
        <begin position="9"/>
        <end position="31"/>
    </location>
</feature>
<dbReference type="Proteomes" id="UP000683360">
    <property type="component" value="Unassembled WGS sequence"/>
</dbReference>
<evidence type="ECO:0000256" key="4">
    <source>
        <dbReference type="ARBA" id="ARBA00023136"/>
    </source>
</evidence>
<keyword evidence="9" id="KW-1185">Reference proteome</keyword>
<dbReference type="PROSITE" id="PS00279">
    <property type="entry name" value="MACPF_1"/>
    <property type="match status" value="1"/>
</dbReference>
<evidence type="ECO:0000313" key="8">
    <source>
        <dbReference type="EMBL" id="CAG2212323.1"/>
    </source>
</evidence>
<dbReference type="EMBL" id="CAJPWZ010001294">
    <property type="protein sequence ID" value="CAG2212323.1"/>
    <property type="molecule type" value="Genomic_DNA"/>
</dbReference>
<evidence type="ECO:0000313" key="9">
    <source>
        <dbReference type="Proteomes" id="UP000683360"/>
    </source>
</evidence>